<dbReference type="AlphaFoldDB" id="A0A7M5WRR0"/>
<sequence>MNGDKKKFLPSEFTGKELEMSIAEDFDPYDLKGKIIPGFDASGQYFLVFRHSTGKDDEIYVLSFNKNKSELEKKILRIKLPDLDDHTDIIYSKFYPETGTAVYVSESRRVLEFYLVDVIAAFNTKYKVTEMTVKIGKADFSINYDIELSNMLLDVNFKIQQNNTRKLTVKTFFGNKVSQFDDCVSTCYIDFICKDQDVFIHSNRVVIDLKSRLTEYCQLHLMKDKMYLHDEIPINEVYHLVIHEYNYNGEFVCSCSIPAPDDCNFLFAGELLLSNYADYDLKVNIIRLYKLQNGEIAKVSEMKVKDDLVQDQNVYSVRPIKRCGRDLLSVRICYESFEPLTLTSRLFILNSNGQKSSEVVMEQVSSARFSINWNMTEVGAVFRDLDMDLKDVLFFKISRTMNEENISLKHQSRMTVLHSEMNLKNQNLPKSLFDYLGV</sequence>
<proteinExistence type="predicted"/>
<dbReference type="Proteomes" id="UP000594262">
    <property type="component" value="Unplaced"/>
</dbReference>
<evidence type="ECO:0000313" key="1">
    <source>
        <dbReference type="EnsemblMetazoa" id="CLYHEMP007056.1"/>
    </source>
</evidence>
<accession>A0A7M5WRR0</accession>
<reference evidence="1" key="1">
    <citation type="submission" date="2021-01" db="UniProtKB">
        <authorList>
            <consortium name="EnsemblMetazoa"/>
        </authorList>
    </citation>
    <scope>IDENTIFICATION</scope>
</reference>
<dbReference type="EnsemblMetazoa" id="CLYHEMT007056.1">
    <property type="protein sequence ID" value="CLYHEMP007056.1"/>
    <property type="gene ID" value="CLYHEMG007056"/>
</dbReference>
<organism evidence="1 2">
    <name type="scientific">Clytia hemisphaerica</name>
    <dbReference type="NCBI Taxonomy" id="252671"/>
    <lineage>
        <taxon>Eukaryota</taxon>
        <taxon>Metazoa</taxon>
        <taxon>Cnidaria</taxon>
        <taxon>Hydrozoa</taxon>
        <taxon>Hydroidolina</taxon>
        <taxon>Leptothecata</taxon>
        <taxon>Obeliida</taxon>
        <taxon>Clytiidae</taxon>
        <taxon>Clytia</taxon>
    </lineage>
</organism>
<protein>
    <submittedName>
        <fullName evidence="1">Uncharacterized protein</fullName>
    </submittedName>
</protein>
<keyword evidence="2" id="KW-1185">Reference proteome</keyword>
<evidence type="ECO:0000313" key="2">
    <source>
        <dbReference type="Proteomes" id="UP000594262"/>
    </source>
</evidence>
<name>A0A7M5WRR0_9CNID</name>